<evidence type="ECO:0000256" key="1">
    <source>
        <dbReference type="ARBA" id="ARBA00004123"/>
    </source>
</evidence>
<evidence type="ECO:0000313" key="3">
    <source>
        <dbReference type="EMBL" id="KAJ4181230.1"/>
    </source>
</evidence>
<reference evidence="3" key="1">
    <citation type="submission" date="2022-09" db="EMBL/GenBank/DDBJ databases">
        <title>Fusarium specimens isolated from Avocado Roots.</title>
        <authorList>
            <person name="Stajich J."/>
            <person name="Roper C."/>
            <person name="Heimlech-Rivalta G."/>
        </authorList>
    </citation>
    <scope>NUCLEOTIDE SEQUENCE</scope>
    <source>
        <strain evidence="3">A02</strain>
    </source>
</reference>
<dbReference type="PANTHER" id="PTHR37534">
    <property type="entry name" value="TRANSCRIPTIONAL ACTIVATOR PROTEIN UGA3"/>
    <property type="match status" value="1"/>
</dbReference>
<comment type="caution">
    <text evidence="3">The sequence shown here is derived from an EMBL/GenBank/DDBJ whole genome shotgun (WGS) entry which is preliminary data.</text>
</comment>
<gene>
    <name evidence="3" type="ORF">NW755_011273</name>
</gene>
<dbReference type="GO" id="GO:0005634">
    <property type="term" value="C:nucleus"/>
    <property type="evidence" value="ECO:0007669"/>
    <property type="project" value="UniProtKB-SubCell"/>
</dbReference>
<comment type="subcellular location">
    <subcellularLocation>
        <location evidence="1">Nucleus</location>
    </subcellularLocation>
</comment>
<name>A0A9W8UX70_9HYPO</name>
<accession>A0A9W8UX70</accession>
<evidence type="ECO:0000256" key="2">
    <source>
        <dbReference type="ARBA" id="ARBA00023242"/>
    </source>
</evidence>
<dbReference type="AlphaFoldDB" id="A0A9W8UX70"/>
<keyword evidence="2" id="KW-0539">Nucleus</keyword>
<sequence>MPTALVEHWFRYICPTRSTFDSETNYNRRLACNTWSTSEAVFYTLQAMSAEYSMPHLSKDLRAQAVAAVDQEMNRIRGVQTTIVTVDLVFAVFKLGTSLSGRPDTGEHSWSNLAHELLTIWGMHLSAADVLFHAYFCQALTYWEMVLAAIGGGSIPCRIDRKRWKYENSAQREMQLFDSDCSTPGPQPLHYDPGLNLLGTRPNSWCGISNEVIDLFGQVLALCHTTVRSNRSTTTDTLYDMSLAHEFQEQLLAMDFDTLVLMDEVNGYFVETRDDKTPISHLLQTAEAYRQAALLQLHLAFNHLSADTTSRTEFLLGLVLRLLGTLEQIPPDSGSRTIHPMLYLSAAAGLRHLEPSVSIESCTLQAEISQARRLVSARLESLPNHAGGGALQFVKSVWRQYEADRSWVYWKDVLGELGSGLML</sequence>
<dbReference type="EMBL" id="JAOQAV010000042">
    <property type="protein sequence ID" value="KAJ4181230.1"/>
    <property type="molecule type" value="Genomic_DNA"/>
</dbReference>
<dbReference type="InterPro" id="IPR021858">
    <property type="entry name" value="Fun_TF"/>
</dbReference>
<dbReference type="GO" id="GO:0003700">
    <property type="term" value="F:DNA-binding transcription factor activity"/>
    <property type="evidence" value="ECO:0007669"/>
    <property type="project" value="TreeGrafter"/>
</dbReference>
<protein>
    <submittedName>
        <fullName evidence="3">Uncharacterized protein</fullName>
    </submittedName>
</protein>
<proteinExistence type="predicted"/>
<dbReference type="GO" id="GO:0045944">
    <property type="term" value="P:positive regulation of transcription by RNA polymerase II"/>
    <property type="evidence" value="ECO:0007669"/>
    <property type="project" value="TreeGrafter"/>
</dbReference>
<organism evidence="3 4">
    <name type="scientific">Fusarium falciforme</name>
    <dbReference type="NCBI Taxonomy" id="195108"/>
    <lineage>
        <taxon>Eukaryota</taxon>
        <taxon>Fungi</taxon>
        <taxon>Dikarya</taxon>
        <taxon>Ascomycota</taxon>
        <taxon>Pezizomycotina</taxon>
        <taxon>Sordariomycetes</taxon>
        <taxon>Hypocreomycetidae</taxon>
        <taxon>Hypocreales</taxon>
        <taxon>Nectriaceae</taxon>
        <taxon>Fusarium</taxon>
        <taxon>Fusarium solani species complex</taxon>
    </lineage>
</organism>
<dbReference type="PANTHER" id="PTHR37534:SF11">
    <property type="entry name" value="ZN(II)2CYS6 TRANSCRIPTION FACTOR (EUROFUNG)"/>
    <property type="match status" value="1"/>
</dbReference>
<keyword evidence="4" id="KW-1185">Reference proteome</keyword>
<evidence type="ECO:0000313" key="4">
    <source>
        <dbReference type="Proteomes" id="UP001152087"/>
    </source>
</evidence>
<dbReference type="GO" id="GO:0000976">
    <property type="term" value="F:transcription cis-regulatory region binding"/>
    <property type="evidence" value="ECO:0007669"/>
    <property type="project" value="TreeGrafter"/>
</dbReference>
<dbReference type="Proteomes" id="UP001152087">
    <property type="component" value="Unassembled WGS sequence"/>
</dbReference>
<dbReference type="Pfam" id="PF11951">
    <property type="entry name" value="Fungal_trans_2"/>
    <property type="match status" value="1"/>
</dbReference>